<sequence length="400" mass="44137">MSSRSYYDVLGVDPTATDSHIKKAYRKLAMQYHPDKNPEGADQFKEINHAYETLSDPDRRAAYDQYGPDGVPSGGGADGFGFNDMYSDFFDQGGMFNMPPRGPRAERHPLSVSLEDLYKGKRMRMKLVRSVPCKHCKGLGGKKSVLRDCITCEGKGFRVAARQVGPGLISQQQVTCQACHGSGQIIPEKYRCRKCKGERVTDQKDTVEITIDRGMADGQTILLKGKGDQEPGKEPSDLVFVVKQKPHAVFERSGDDLVASVEIDLSEALCGLSRMLLTSLDGRALQVSHADVIKPGSVVCIPNEGMPRAKRPRDRGDLFVKFSVKFPDRTWKPNAALADMLPKTSWAQPAEDAEVDVITARPMSNDEFEARTRANQHAFGSDPADEYDAYGGAQPECQQQ</sequence>
<dbReference type="Proteomes" id="UP001150603">
    <property type="component" value="Unassembled WGS sequence"/>
</dbReference>
<comment type="caution">
    <text evidence="1">The sequence shown here is derived from an EMBL/GenBank/DDBJ whole genome shotgun (WGS) entry which is preliminary data.</text>
</comment>
<keyword evidence="2" id="KW-1185">Reference proteome</keyword>
<organism evidence="1 2">
    <name type="scientific">Linderina macrospora</name>
    <dbReference type="NCBI Taxonomy" id="4868"/>
    <lineage>
        <taxon>Eukaryota</taxon>
        <taxon>Fungi</taxon>
        <taxon>Fungi incertae sedis</taxon>
        <taxon>Zoopagomycota</taxon>
        <taxon>Kickxellomycotina</taxon>
        <taxon>Kickxellomycetes</taxon>
        <taxon>Kickxellales</taxon>
        <taxon>Kickxellaceae</taxon>
        <taxon>Linderina</taxon>
    </lineage>
</organism>
<gene>
    <name evidence="1" type="primary">XDJ1</name>
    <name evidence="1" type="ORF">FBU59_001110</name>
</gene>
<protein>
    <submittedName>
        <fullName evidence="1">DnaJ-like protein xdj1</fullName>
    </submittedName>
</protein>
<name>A0ACC1JEY2_9FUNG</name>
<reference evidence="1" key="1">
    <citation type="submission" date="2022-07" db="EMBL/GenBank/DDBJ databases">
        <title>Phylogenomic reconstructions and comparative analyses of Kickxellomycotina fungi.</title>
        <authorList>
            <person name="Reynolds N.K."/>
            <person name="Stajich J.E."/>
            <person name="Barry K."/>
            <person name="Grigoriev I.V."/>
            <person name="Crous P."/>
            <person name="Smith M.E."/>
        </authorList>
    </citation>
    <scope>NUCLEOTIDE SEQUENCE</scope>
    <source>
        <strain evidence="1">NRRL 5244</strain>
    </source>
</reference>
<evidence type="ECO:0000313" key="2">
    <source>
        <dbReference type="Proteomes" id="UP001150603"/>
    </source>
</evidence>
<dbReference type="EMBL" id="JANBPW010000438">
    <property type="protein sequence ID" value="KAJ1949508.1"/>
    <property type="molecule type" value="Genomic_DNA"/>
</dbReference>
<proteinExistence type="predicted"/>
<accession>A0ACC1JEY2</accession>
<evidence type="ECO:0000313" key="1">
    <source>
        <dbReference type="EMBL" id="KAJ1949508.1"/>
    </source>
</evidence>